<evidence type="ECO:0000313" key="3">
    <source>
        <dbReference type="Proteomes" id="UP000007463"/>
    </source>
</evidence>
<keyword evidence="3" id="KW-1185">Reference proteome</keyword>
<dbReference type="RefSeq" id="WP_013684805.1">
    <property type="nucleotide sequence ID" value="NC_015321.1"/>
</dbReference>
<dbReference type="AlphaFoldDB" id="F2IA96"/>
<reference evidence="2 3" key="1">
    <citation type="journal article" date="2011" name="Stand. Genomic Sci.">
        <title>Complete genome sequence of the gliding freshwater bacterium Fluviicola taffensis type strain (RW262).</title>
        <authorList>
            <person name="Woyke T."/>
            <person name="Chertkov O."/>
            <person name="Lapidus A."/>
            <person name="Nolan M."/>
            <person name="Lucas S."/>
            <person name="Del Rio T.G."/>
            <person name="Tice H."/>
            <person name="Cheng J.F."/>
            <person name="Tapia R."/>
            <person name="Han C."/>
            <person name="Goodwin L."/>
            <person name="Pitluck S."/>
            <person name="Liolios K."/>
            <person name="Pagani I."/>
            <person name="Ivanova N."/>
            <person name="Huntemann M."/>
            <person name="Mavromatis K."/>
            <person name="Mikhailova N."/>
            <person name="Pati A."/>
            <person name="Chen A."/>
            <person name="Palaniappan K."/>
            <person name="Land M."/>
            <person name="Hauser L."/>
            <person name="Brambilla E.M."/>
            <person name="Rohde M."/>
            <person name="Mwirichia R."/>
            <person name="Sikorski J."/>
            <person name="Tindall B.J."/>
            <person name="Goker M."/>
            <person name="Bristow J."/>
            <person name="Eisen J.A."/>
            <person name="Markowitz V."/>
            <person name="Hugenholtz P."/>
            <person name="Klenk H.P."/>
            <person name="Kyrpides N.C."/>
        </authorList>
    </citation>
    <scope>NUCLEOTIDE SEQUENCE [LARGE SCALE GENOMIC DNA]</scope>
    <source>
        <strain evidence="3">DSM 16823 / RW262 / RW262</strain>
    </source>
</reference>
<accession>F2IA96</accession>
<name>F2IA96_FLUTR</name>
<feature type="transmembrane region" description="Helical" evidence="1">
    <location>
        <begin position="197"/>
        <end position="215"/>
    </location>
</feature>
<feature type="transmembrane region" description="Helical" evidence="1">
    <location>
        <begin position="168"/>
        <end position="185"/>
    </location>
</feature>
<evidence type="ECO:0008006" key="4">
    <source>
        <dbReference type="Google" id="ProtNLM"/>
    </source>
</evidence>
<dbReference type="KEGG" id="fte:Fluta_0021"/>
<keyword evidence="1" id="KW-1133">Transmembrane helix</keyword>
<feature type="transmembrane region" description="Helical" evidence="1">
    <location>
        <begin position="221"/>
        <end position="242"/>
    </location>
</feature>
<proteinExistence type="predicted"/>
<dbReference type="eggNOG" id="COG3011">
    <property type="taxonomic scope" value="Bacteria"/>
</dbReference>
<keyword evidence="1" id="KW-0812">Transmembrane</keyword>
<evidence type="ECO:0000313" key="2">
    <source>
        <dbReference type="EMBL" id="AEA42031.1"/>
    </source>
</evidence>
<evidence type="ECO:0000256" key="1">
    <source>
        <dbReference type="SAM" id="Phobius"/>
    </source>
</evidence>
<sequence>MKADLTLLYDEDCPLCRWYTKIFVKYNLLPANGRISYAVYVNEHPKVVDSELAQTKIACINEDTHEVKYGIDSLLLILGQRFRFIKLIGNFKPIHGLLQLLYLFISYNRKIIAPSKKKDLNCSCEPAKSFFWRIAFIAIISWITHVNVTFYFHHFFSNYLIQNPVSDLILLVGQIVFQWIAFLLFKQENSYDYLGHLAFTSFLGSLVLLFFGLGLQLLANIGVQTDFLAISCYGITFCFMFIEHKRRISLKEWSSKLSMSWILFRVLIYPLVFQF</sequence>
<dbReference type="EMBL" id="CP002542">
    <property type="protein sequence ID" value="AEA42031.1"/>
    <property type="molecule type" value="Genomic_DNA"/>
</dbReference>
<dbReference type="OrthoDB" id="671850at2"/>
<feature type="transmembrane region" description="Helical" evidence="1">
    <location>
        <begin position="130"/>
        <end position="156"/>
    </location>
</feature>
<dbReference type="HOGENOM" id="CLU_1092810_0_0_10"/>
<protein>
    <recommendedName>
        <fullName evidence="4">DUF393 domain-containing protein</fullName>
    </recommendedName>
</protein>
<organism evidence="2 3">
    <name type="scientific">Fluviicola taffensis (strain DSM 16823 / NCIMB 13979 / RW262)</name>
    <dbReference type="NCBI Taxonomy" id="755732"/>
    <lineage>
        <taxon>Bacteria</taxon>
        <taxon>Pseudomonadati</taxon>
        <taxon>Bacteroidota</taxon>
        <taxon>Flavobacteriia</taxon>
        <taxon>Flavobacteriales</taxon>
        <taxon>Crocinitomicaceae</taxon>
        <taxon>Fluviicola</taxon>
    </lineage>
</organism>
<dbReference type="Proteomes" id="UP000007463">
    <property type="component" value="Chromosome"/>
</dbReference>
<gene>
    <name evidence="2" type="ordered locus">Fluta_0021</name>
</gene>
<keyword evidence="1" id="KW-0472">Membrane</keyword>
<reference evidence="3" key="2">
    <citation type="submission" date="2011-02" db="EMBL/GenBank/DDBJ databases">
        <title>The complete genome of Fluviicola taffensis DSM 16823.</title>
        <authorList>
            <consortium name="US DOE Joint Genome Institute (JGI-PGF)"/>
            <person name="Lucas S."/>
            <person name="Copeland A."/>
            <person name="Lapidus A."/>
            <person name="Bruce D."/>
            <person name="Goodwin L."/>
            <person name="Pitluck S."/>
            <person name="Kyrpides N."/>
            <person name="Mavromatis K."/>
            <person name="Ivanova N."/>
            <person name="Mikhailova N."/>
            <person name="Pagani I."/>
            <person name="Chertkov O."/>
            <person name="Detter J.C."/>
            <person name="Han C."/>
            <person name="Tapia R."/>
            <person name="Land M."/>
            <person name="Hauser L."/>
            <person name="Markowitz V."/>
            <person name="Cheng J.-F."/>
            <person name="Hugenholtz P."/>
            <person name="Woyke T."/>
            <person name="Wu D."/>
            <person name="Tindall B."/>
            <person name="Pomrenke H.G."/>
            <person name="Brambilla E."/>
            <person name="Klenk H.-P."/>
            <person name="Eisen J.A."/>
        </authorList>
    </citation>
    <scope>NUCLEOTIDE SEQUENCE [LARGE SCALE GENOMIC DNA]</scope>
    <source>
        <strain evidence="3">DSM 16823 / RW262 / RW262</strain>
    </source>
</reference>
<dbReference type="STRING" id="755732.Fluta_0021"/>